<accession>A0ABQ3WSC5</accession>
<evidence type="ECO:0000313" key="2">
    <source>
        <dbReference type="EMBL" id="GID49191.1"/>
    </source>
</evidence>
<name>A0ABQ3WSC5_9ACTN</name>
<sequence>MYRSEARLVEDLIAANMELAGLADAGDVAAYLRARDMVVVCGHGTLVIEDAAGEPTGHPITGPELPASIGNAETGSPAGEGETSGAASTMSVEQAPALRSPFRNSREFEKGQVARNPIRSCGEPR</sequence>
<comment type="caution">
    <text evidence="2">The sequence shown here is derived from an EMBL/GenBank/DDBJ whole genome shotgun (WGS) entry which is preliminary data.</text>
</comment>
<organism evidence="2">
    <name type="scientific">Actinoplanes campanulatus</name>
    <dbReference type="NCBI Taxonomy" id="113559"/>
    <lineage>
        <taxon>Bacteria</taxon>
        <taxon>Bacillati</taxon>
        <taxon>Actinomycetota</taxon>
        <taxon>Actinomycetes</taxon>
        <taxon>Micromonosporales</taxon>
        <taxon>Micromonosporaceae</taxon>
        <taxon>Actinoplanes</taxon>
    </lineage>
</organism>
<protein>
    <submittedName>
        <fullName evidence="2">Uncharacterized protein</fullName>
    </submittedName>
</protein>
<evidence type="ECO:0000256" key="1">
    <source>
        <dbReference type="SAM" id="MobiDB-lite"/>
    </source>
</evidence>
<reference evidence="2" key="1">
    <citation type="submission" date="2021-01" db="EMBL/GenBank/DDBJ databases">
        <title>Whole genome shotgun sequence of Actinoplanes capillaceus NBRC 16408.</title>
        <authorList>
            <person name="Komaki H."/>
            <person name="Tamura T."/>
        </authorList>
    </citation>
    <scope>NUCLEOTIDE SEQUENCE [LARGE SCALE GENOMIC DNA]</scope>
    <source>
        <strain evidence="2">NBRC 16408</strain>
    </source>
</reference>
<dbReference type="EMBL" id="BOMF01000122">
    <property type="protein sequence ID" value="GID49191.1"/>
    <property type="molecule type" value="Genomic_DNA"/>
</dbReference>
<feature type="region of interest" description="Disordered" evidence="1">
    <location>
        <begin position="52"/>
        <end position="125"/>
    </location>
</feature>
<gene>
    <name evidence="2" type="ORF">Aca07nite_64660</name>
</gene>
<proteinExistence type="predicted"/>